<sequence length="185" mass="20492">MSLKQIWRPPSTGSSSTQRPGQSPPLPALVDCPGCRIELVRIVSKQPKTYGQSFVKCPNNIKDDPTTCGVIMSEAQYAAYLRNPGELPPHWKKSIPPSFGDLGGCCDDRILEMKQELDALKLKVDSAVDGLWDLKVQMQRLKSESVVIAAVCLGRIPSPQFCASFFLRYLFSIMSSLILSTSSWR</sequence>
<comment type="caution">
    <text evidence="2">The sequence shown here is derived from an EMBL/GenBank/DDBJ whole genome shotgun (WGS) entry which is preliminary data.</text>
</comment>
<protein>
    <submittedName>
        <fullName evidence="2">Uncharacterized protein</fullName>
    </submittedName>
</protein>
<feature type="region of interest" description="Disordered" evidence="1">
    <location>
        <begin position="1"/>
        <end position="25"/>
    </location>
</feature>
<proteinExistence type="predicted"/>
<evidence type="ECO:0000313" key="3">
    <source>
        <dbReference type="Proteomes" id="UP000823388"/>
    </source>
</evidence>
<dbReference type="Proteomes" id="UP000823388">
    <property type="component" value="Chromosome 2K"/>
</dbReference>
<reference evidence="2" key="1">
    <citation type="submission" date="2020-05" db="EMBL/GenBank/DDBJ databases">
        <title>WGS assembly of Panicum virgatum.</title>
        <authorList>
            <person name="Lovell J.T."/>
            <person name="Jenkins J."/>
            <person name="Shu S."/>
            <person name="Juenger T.E."/>
            <person name="Schmutz J."/>
        </authorList>
    </citation>
    <scope>NUCLEOTIDE SEQUENCE</scope>
    <source>
        <strain evidence="2">AP13</strain>
    </source>
</reference>
<name>A0A8T0WKE9_PANVG</name>
<dbReference type="EMBL" id="CM029039">
    <property type="protein sequence ID" value="KAG2647628.1"/>
    <property type="molecule type" value="Genomic_DNA"/>
</dbReference>
<organism evidence="2 3">
    <name type="scientific">Panicum virgatum</name>
    <name type="common">Blackwell switchgrass</name>
    <dbReference type="NCBI Taxonomy" id="38727"/>
    <lineage>
        <taxon>Eukaryota</taxon>
        <taxon>Viridiplantae</taxon>
        <taxon>Streptophyta</taxon>
        <taxon>Embryophyta</taxon>
        <taxon>Tracheophyta</taxon>
        <taxon>Spermatophyta</taxon>
        <taxon>Magnoliopsida</taxon>
        <taxon>Liliopsida</taxon>
        <taxon>Poales</taxon>
        <taxon>Poaceae</taxon>
        <taxon>PACMAD clade</taxon>
        <taxon>Panicoideae</taxon>
        <taxon>Panicodae</taxon>
        <taxon>Paniceae</taxon>
        <taxon>Panicinae</taxon>
        <taxon>Panicum</taxon>
        <taxon>Panicum sect. Hiantes</taxon>
    </lineage>
</organism>
<keyword evidence="3" id="KW-1185">Reference proteome</keyword>
<dbReference type="AlphaFoldDB" id="A0A8T0WKE9"/>
<evidence type="ECO:0000313" key="2">
    <source>
        <dbReference type="EMBL" id="KAG2647628.1"/>
    </source>
</evidence>
<gene>
    <name evidence="2" type="ORF">PVAP13_2KG585350</name>
</gene>
<feature type="compositionally biased region" description="Polar residues" evidence="1">
    <location>
        <begin position="11"/>
        <end position="21"/>
    </location>
</feature>
<accession>A0A8T0WKE9</accession>
<evidence type="ECO:0000256" key="1">
    <source>
        <dbReference type="SAM" id="MobiDB-lite"/>
    </source>
</evidence>